<feature type="transmembrane region" description="Helical" evidence="8">
    <location>
        <begin position="403"/>
        <end position="432"/>
    </location>
</feature>
<evidence type="ECO:0000256" key="2">
    <source>
        <dbReference type="ARBA" id="ARBA00022676"/>
    </source>
</evidence>
<evidence type="ECO:0000256" key="4">
    <source>
        <dbReference type="ARBA" id="ARBA00022692"/>
    </source>
</evidence>
<feature type="compositionally biased region" description="Low complexity" evidence="7">
    <location>
        <begin position="736"/>
        <end position="787"/>
    </location>
</feature>
<feature type="compositionally biased region" description="Polar residues" evidence="7">
    <location>
        <begin position="942"/>
        <end position="960"/>
    </location>
</feature>
<feature type="compositionally biased region" description="Basic and acidic residues" evidence="7">
    <location>
        <begin position="828"/>
        <end position="856"/>
    </location>
</feature>
<keyword evidence="3" id="KW-0808">Transferase</keyword>
<comment type="caution">
    <text evidence="10">The sequence shown here is derived from an EMBL/GenBank/DDBJ whole genome shotgun (WGS) entry which is preliminary data.</text>
</comment>
<feature type="region of interest" description="Disordered" evidence="7">
    <location>
        <begin position="652"/>
        <end position="984"/>
    </location>
</feature>
<feature type="compositionally biased region" description="Low complexity" evidence="7">
    <location>
        <begin position="805"/>
        <end position="816"/>
    </location>
</feature>
<evidence type="ECO:0000313" key="11">
    <source>
        <dbReference type="Proteomes" id="UP001231924"/>
    </source>
</evidence>
<comment type="subcellular location">
    <subcellularLocation>
        <location evidence="1">Membrane</location>
        <topology evidence="1">Multi-pass membrane protein</topology>
    </subcellularLocation>
</comment>
<gene>
    <name evidence="10" type="ORF">QRT03_03080</name>
</gene>
<feature type="compositionally biased region" description="Basic and acidic residues" evidence="7">
    <location>
        <begin position="1008"/>
        <end position="1024"/>
    </location>
</feature>
<reference evidence="10 11" key="1">
    <citation type="submission" date="2023-06" db="EMBL/GenBank/DDBJ databases">
        <title>Actinomycetospora Odt1-22.</title>
        <authorList>
            <person name="Supong K."/>
        </authorList>
    </citation>
    <scope>NUCLEOTIDE SEQUENCE [LARGE SCALE GENOMIC DNA]</scope>
    <source>
        <strain evidence="10 11">Odt1-22</strain>
    </source>
</reference>
<name>A0ABT7M2N0_9PSEU</name>
<evidence type="ECO:0000256" key="6">
    <source>
        <dbReference type="ARBA" id="ARBA00023136"/>
    </source>
</evidence>
<feature type="compositionally biased region" description="Low complexity" evidence="7">
    <location>
        <begin position="899"/>
        <end position="939"/>
    </location>
</feature>
<organism evidence="10 11">
    <name type="scientific">Actinomycetospora termitidis</name>
    <dbReference type="NCBI Taxonomy" id="3053470"/>
    <lineage>
        <taxon>Bacteria</taxon>
        <taxon>Bacillati</taxon>
        <taxon>Actinomycetota</taxon>
        <taxon>Actinomycetes</taxon>
        <taxon>Pseudonocardiales</taxon>
        <taxon>Pseudonocardiaceae</taxon>
        <taxon>Actinomycetospora</taxon>
    </lineage>
</organism>
<dbReference type="CDD" id="cd06421">
    <property type="entry name" value="CESA_CelA_like"/>
    <property type="match status" value="1"/>
</dbReference>
<feature type="compositionally biased region" description="Pro residues" evidence="7">
    <location>
        <begin position="719"/>
        <end position="735"/>
    </location>
</feature>
<evidence type="ECO:0000256" key="1">
    <source>
        <dbReference type="ARBA" id="ARBA00004141"/>
    </source>
</evidence>
<dbReference type="PANTHER" id="PTHR43867">
    <property type="entry name" value="CELLULOSE SYNTHASE CATALYTIC SUBUNIT A [UDP-FORMING]"/>
    <property type="match status" value="1"/>
</dbReference>
<feature type="compositionally biased region" description="Pro residues" evidence="7">
    <location>
        <begin position="695"/>
        <end position="710"/>
    </location>
</feature>
<evidence type="ECO:0000256" key="5">
    <source>
        <dbReference type="ARBA" id="ARBA00022989"/>
    </source>
</evidence>
<keyword evidence="6 8" id="KW-0472">Membrane</keyword>
<dbReference type="InterPro" id="IPR001173">
    <property type="entry name" value="Glyco_trans_2-like"/>
</dbReference>
<dbReference type="EMBL" id="JASVWF010000001">
    <property type="protein sequence ID" value="MDL5154926.1"/>
    <property type="molecule type" value="Genomic_DNA"/>
</dbReference>
<proteinExistence type="predicted"/>
<dbReference type="InterPro" id="IPR050321">
    <property type="entry name" value="Glycosyltr_2/OpgH_subfam"/>
</dbReference>
<dbReference type="PANTHER" id="PTHR43867:SF2">
    <property type="entry name" value="CELLULOSE SYNTHASE CATALYTIC SUBUNIT A [UDP-FORMING]"/>
    <property type="match status" value="1"/>
</dbReference>
<dbReference type="Pfam" id="PF13632">
    <property type="entry name" value="Glyco_trans_2_3"/>
    <property type="match status" value="1"/>
</dbReference>
<dbReference type="SUPFAM" id="SSF53448">
    <property type="entry name" value="Nucleotide-diphospho-sugar transferases"/>
    <property type="match status" value="1"/>
</dbReference>
<feature type="domain" description="Glycosyltransferase 2-like" evidence="9">
    <location>
        <begin position="238"/>
        <end position="430"/>
    </location>
</feature>
<evidence type="ECO:0000259" key="9">
    <source>
        <dbReference type="Pfam" id="PF13632"/>
    </source>
</evidence>
<feature type="transmembrane region" description="Helical" evidence="8">
    <location>
        <begin position="527"/>
        <end position="544"/>
    </location>
</feature>
<evidence type="ECO:0000256" key="7">
    <source>
        <dbReference type="SAM" id="MobiDB-lite"/>
    </source>
</evidence>
<feature type="compositionally biased region" description="Pro residues" evidence="7">
    <location>
        <begin position="817"/>
        <end position="827"/>
    </location>
</feature>
<accession>A0ABT7M2N0</accession>
<feature type="compositionally biased region" description="Low complexity" evidence="7">
    <location>
        <begin position="870"/>
        <end position="881"/>
    </location>
</feature>
<dbReference type="PRINTS" id="PR01217">
    <property type="entry name" value="PRICHEXTENSN"/>
</dbReference>
<evidence type="ECO:0000256" key="3">
    <source>
        <dbReference type="ARBA" id="ARBA00022679"/>
    </source>
</evidence>
<evidence type="ECO:0000313" key="10">
    <source>
        <dbReference type="EMBL" id="MDL5154926.1"/>
    </source>
</evidence>
<dbReference type="InterPro" id="IPR029044">
    <property type="entry name" value="Nucleotide-diphossugar_trans"/>
</dbReference>
<dbReference type="Gene3D" id="3.90.550.10">
    <property type="entry name" value="Spore Coat Polysaccharide Biosynthesis Protein SpsA, Chain A"/>
    <property type="match status" value="1"/>
</dbReference>
<feature type="region of interest" description="Disordered" evidence="7">
    <location>
        <begin position="1004"/>
        <end position="1024"/>
    </location>
</feature>
<feature type="transmembrane region" description="Helical" evidence="8">
    <location>
        <begin position="482"/>
        <end position="501"/>
    </location>
</feature>
<sequence>MTLLAERPADEVDESELVVGRRIQEFSQLAGPVRELDGDGSDYRVSYRGVDAVHGKGRVWRSLLVAGLNFAFEALFFLWLLHPSHRPGIDPNAPVFATYANWVVIGSIGLMELLRLINVFSLSLASVISRDPVPVPPVANQRIAFLTTIVPSKEPIDVVRGTLQAALRIRYQGILDVWILDEGDDPAVRAMCRELGVNHFTRKGIEKYNRKKGAFKAKTKHGNYNAWVAEHGDSYEIFLSVDPDHVPLPNYAERILGYFRDQDVAFVVGPQCYANDETFVTRAAESQQFPFHSLIQRAANRYNAAMLVGTNNAMRISALKGIGGLSDSVTEDMATGLKFHVRRNPQTKARWKSVYTPDVLAVGEGPSSWGDFFSQQMRWSRGTFEVLLTEFWRRLPLLSPGRALHYILITTFYPSMAIGWVLGAVNAVLFLALGVQGVVVPVQLWLALYVDATAFQLWVYLRNRRYNVSPYEAEGSSGVKGMLMSIFASPIFAASLIATLLRLPAKFVVTPKGLSSSADHILTFRRHLQWAVLLLGAIVTSIFMGYATPAVLLWPAVALCACLAPPALWVVERVVGRQPVITAEPTRTSTGRTGITTESLQRAALDAMIAEGPASAPFRSPLVGKLPEGWIRSGGDRQPVAATAVVGADRGGRTEAVVPRDGGGDRYRPLPPGWVRQGEAPAGPAPVSPAVGTPSPGPRPPSPGPRPTPRPTADGAPRPGGPRPHPGPAQPPVTPGQPAAAQATGQPGQPGQPAAGTPGQQNGQPGPAARPGGPAKRPTPVPRTGTPRPGPQPGQPVPPAPGQPPQADRPAAEQPGPGRPRPTPPRPEQARPDQARPDQARPDQARPDQARPEKPAAEMPRLRPAPAPGTTPEAPSETAATVHRNGIAPPERRSRPAAEGRPAAAARPTQNGASNGAAVNGAAPKSTAPKSAAPKSAAPNGVVTNGASADSGPENGTNGVRHTVVSPVGGDDADGHDDGLTTSERALHASTVAVRVVALAAVAPPAGRPDDARRVRRPEQTEAS</sequence>
<keyword evidence="2" id="KW-0328">Glycosyltransferase</keyword>
<protein>
    <submittedName>
        <fullName evidence="10">Glycosyltransferase</fullName>
    </submittedName>
</protein>
<dbReference type="RefSeq" id="WP_286051007.1">
    <property type="nucleotide sequence ID" value="NZ_JASVWF010000001.1"/>
</dbReference>
<keyword evidence="4 8" id="KW-0812">Transmembrane</keyword>
<feature type="compositionally biased region" description="Pro residues" evidence="7">
    <location>
        <begin position="788"/>
        <end position="804"/>
    </location>
</feature>
<evidence type="ECO:0000256" key="8">
    <source>
        <dbReference type="SAM" id="Phobius"/>
    </source>
</evidence>
<keyword evidence="5 8" id="KW-1133">Transmembrane helix</keyword>
<dbReference type="Proteomes" id="UP001231924">
    <property type="component" value="Unassembled WGS sequence"/>
</dbReference>
<keyword evidence="11" id="KW-1185">Reference proteome</keyword>